<proteinExistence type="inferred from homology"/>
<keyword evidence="7" id="KW-0965">Cell junction</keyword>
<dbReference type="Pfam" id="PF00876">
    <property type="entry name" value="Innexin"/>
    <property type="match status" value="1"/>
</dbReference>
<feature type="compositionally biased region" description="Polar residues" evidence="13">
    <location>
        <begin position="269"/>
        <end position="282"/>
    </location>
</feature>
<evidence type="ECO:0000256" key="6">
    <source>
        <dbReference type="ARBA" id="ARBA00022868"/>
    </source>
</evidence>
<feature type="compositionally biased region" description="Acidic residues" evidence="13">
    <location>
        <begin position="26"/>
        <end position="132"/>
    </location>
</feature>
<evidence type="ECO:0000256" key="3">
    <source>
        <dbReference type="ARBA" id="ARBA00022448"/>
    </source>
</evidence>
<evidence type="ECO:0000256" key="2">
    <source>
        <dbReference type="ARBA" id="ARBA00004651"/>
    </source>
</evidence>
<dbReference type="AlphaFoldDB" id="A0AAE1GGX6"/>
<evidence type="ECO:0000256" key="1">
    <source>
        <dbReference type="ARBA" id="ARBA00004610"/>
    </source>
</evidence>
<evidence type="ECO:0000256" key="11">
    <source>
        <dbReference type="ARBA" id="ARBA00023303"/>
    </source>
</evidence>
<evidence type="ECO:0000256" key="5">
    <source>
        <dbReference type="ARBA" id="ARBA00022692"/>
    </source>
</evidence>
<evidence type="ECO:0000256" key="12">
    <source>
        <dbReference type="RuleBase" id="RU010713"/>
    </source>
</evidence>
<sequence length="775" mass="89084">MADDNPGTSDCDSGDDDVEVYSTGSNEEDDGDLMNGPGDDDDDGNDDDDNVDEDNDDTEEGGVDDDNDEEGNNDDDDEEEGNNDDDEGNDDDDDDEEGNNDDDDGETGNNNDNDDDIEEEGDDNESNDDDDNIEGRADDTLPFTPRKVNQRDTVIDMDIEVDVRQEPPPPPHRAASTQHAALVHSEADSECLNQNTKEKKKGKGETMNSGEQSDTPCKPSNNKSNSKNNSNNNNNKSNGNNSKSNRGEAKREPPVPPRPAPRPRDSSNEDGTTNAANQSNPSVRKGNYHHNKMKNWQDNKTTNNDEPNIVKNVVEPLKKLLTYWTKKQWPQPVDSAVLRLHYRMGVCLFLIAYQFAQGNWFLRESVHCVNLFNAETAVKPFQQNICLSYPFVCEDKMDFSRSSERGECPGDRRRYILFYRWIHFSFLVLSGLYYLPRMVAKKVDDPRLKKLIRDMAEGEKSYDGSSWKHDTEVMVNYMEKHLHTHSYIYFWFVFTHLLALTIDIATVYFFNFILQDQFLTLMYSAYPYQRDPQNLTDYLSSTFPPFVICRLDKNILINNERVEDMACHLLLMELYEKMFMVLWVWLAVVTVCTTLIIICQLLAILPPFWGWFLHLHSNSSKIRELKRKVLKLCDVGDLYVLYLLKKHRSDAQFVMFMSKLTHIHDVEEVEDKHITSIKKRPDKGSILQDSDDVSWEVPRHSGNYGWTTTRPSAPAQLPSYYTQASQQHLPRETPYQDQYKKRDFLASTPNKQTLPPQQMPQSRNIRFSGRDSYFI</sequence>
<feature type="region of interest" description="Disordered" evidence="13">
    <location>
        <begin position="748"/>
        <end position="775"/>
    </location>
</feature>
<dbReference type="EMBL" id="JAWQEG010000316">
    <property type="protein sequence ID" value="KAK3891701.1"/>
    <property type="molecule type" value="Genomic_DNA"/>
</dbReference>
<keyword evidence="11 12" id="KW-0407">Ion channel</keyword>
<feature type="transmembrane region" description="Helical" evidence="12">
    <location>
        <begin position="580"/>
        <end position="613"/>
    </location>
</feature>
<protein>
    <recommendedName>
        <fullName evidence="12">Innexin</fullName>
    </recommendedName>
</protein>
<evidence type="ECO:0000256" key="8">
    <source>
        <dbReference type="ARBA" id="ARBA00022989"/>
    </source>
</evidence>
<dbReference type="PANTHER" id="PTHR11893">
    <property type="entry name" value="INNEXIN"/>
    <property type="match status" value="1"/>
</dbReference>
<keyword evidence="8 12" id="KW-1133">Transmembrane helix</keyword>
<keyword evidence="9 12" id="KW-0406">Ion transport</keyword>
<feature type="region of interest" description="Disordered" evidence="13">
    <location>
        <begin position="1"/>
        <end position="307"/>
    </location>
</feature>
<evidence type="ECO:0000313" key="15">
    <source>
        <dbReference type="Proteomes" id="UP001286313"/>
    </source>
</evidence>
<dbReference type="GO" id="GO:0005243">
    <property type="term" value="F:gap junction channel activity"/>
    <property type="evidence" value="ECO:0007669"/>
    <property type="project" value="TreeGrafter"/>
</dbReference>
<keyword evidence="15" id="KW-1185">Reference proteome</keyword>
<gene>
    <name evidence="12" type="primary">inx</name>
    <name evidence="14" type="ORF">Pcinc_004410</name>
</gene>
<dbReference type="PROSITE" id="PS51013">
    <property type="entry name" value="PANNEXIN"/>
    <property type="match status" value="1"/>
</dbReference>
<feature type="compositionally biased region" description="Polar residues" evidence="13">
    <location>
        <begin position="207"/>
        <end position="219"/>
    </location>
</feature>
<organism evidence="14 15">
    <name type="scientific">Petrolisthes cinctipes</name>
    <name type="common">Flat porcelain crab</name>
    <dbReference type="NCBI Taxonomy" id="88211"/>
    <lineage>
        <taxon>Eukaryota</taxon>
        <taxon>Metazoa</taxon>
        <taxon>Ecdysozoa</taxon>
        <taxon>Arthropoda</taxon>
        <taxon>Crustacea</taxon>
        <taxon>Multicrustacea</taxon>
        <taxon>Malacostraca</taxon>
        <taxon>Eumalacostraca</taxon>
        <taxon>Eucarida</taxon>
        <taxon>Decapoda</taxon>
        <taxon>Pleocyemata</taxon>
        <taxon>Anomura</taxon>
        <taxon>Galatheoidea</taxon>
        <taxon>Porcellanidae</taxon>
        <taxon>Petrolisthes</taxon>
    </lineage>
</organism>
<comment type="function">
    <text evidence="12">Structural component of the gap junctions.</text>
</comment>
<comment type="caution">
    <text evidence="14">The sequence shown here is derived from an EMBL/GenBank/DDBJ whole genome shotgun (WGS) entry which is preliminary data.</text>
</comment>
<dbReference type="Proteomes" id="UP001286313">
    <property type="component" value="Unassembled WGS sequence"/>
</dbReference>
<feature type="compositionally biased region" description="Polar residues" evidence="13">
    <location>
        <begin position="748"/>
        <end position="765"/>
    </location>
</feature>
<name>A0AAE1GGX6_PETCI</name>
<evidence type="ECO:0000256" key="7">
    <source>
        <dbReference type="ARBA" id="ARBA00022949"/>
    </source>
</evidence>
<feature type="transmembrane region" description="Helical" evidence="12">
    <location>
        <begin position="488"/>
        <end position="514"/>
    </location>
</feature>
<dbReference type="GO" id="GO:0005886">
    <property type="term" value="C:plasma membrane"/>
    <property type="evidence" value="ECO:0007669"/>
    <property type="project" value="UniProtKB-SubCell"/>
</dbReference>
<feature type="transmembrane region" description="Helical" evidence="12">
    <location>
        <begin position="417"/>
        <end position="435"/>
    </location>
</feature>
<evidence type="ECO:0000256" key="9">
    <source>
        <dbReference type="ARBA" id="ARBA00023065"/>
    </source>
</evidence>
<comment type="caution">
    <text evidence="12">Lacks conserved residue(s) required for the propagation of feature annotation.</text>
</comment>
<comment type="similarity">
    <text evidence="12">Belongs to the pannexin family.</text>
</comment>
<keyword evidence="4" id="KW-1003">Cell membrane</keyword>
<feature type="compositionally biased region" description="Polar residues" evidence="13">
    <location>
        <begin position="1"/>
        <end position="11"/>
    </location>
</feature>
<dbReference type="GO" id="GO:0005921">
    <property type="term" value="C:gap junction"/>
    <property type="evidence" value="ECO:0007669"/>
    <property type="project" value="UniProtKB-SubCell"/>
</dbReference>
<keyword evidence="10 12" id="KW-0472">Membrane</keyword>
<reference evidence="14" key="1">
    <citation type="submission" date="2023-10" db="EMBL/GenBank/DDBJ databases">
        <title>Genome assemblies of two species of porcelain crab, Petrolisthes cinctipes and Petrolisthes manimaculis (Anomura: Porcellanidae).</title>
        <authorList>
            <person name="Angst P."/>
        </authorList>
    </citation>
    <scope>NUCLEOTIDE SEQUENCE</scope>
    <source>
        <strain evidence="14">PB745_01</strain>
        <tissue evidence="14">Gill</tissue>
    </source>
</reference>
<evidence type="ECO:0000256" key="4">
    <source>
        <dbReference type="ARBA" id="ARBA00022475"/>
    </source>
</evidence>
<comment type="subcellular location">
    <subcellularLocation>
        <location evidence="1">Cell junction</location>
        <location evidence="1">Gap junction</location>
    </subcellularLocation>
    <subcellularLocation>
        <location evidence="2 12">Cell membrane</location>
        <topology evidence="2 12">Multi-pass membrane protein</topology>
    </subcellularLocation>
</comment>
<dbReference type="GO" id="GO:0034220">
    <property type="term" value="P:monoatomic ion transmembrane transport"/>
    <property type="evidence" value="ECO:0007669"/>
    <property type="project" value="UniProtKB-KW"/>
</dbReference>
<keyword evidence="3 12" id="KW-0813">Transport</keyword>
<keyword evidence="6" id="KW-0303">Gap junction</keyword>
<dbReference type="InterPro" id="IPR000990">
    <property type="entry name" value="Innexin"/>
</dbReference>
<evidence type="ECO:0000313" key="14">
    <source>
        <dbReference type="EMBL" id="KAK3891701.1"/>
    </source>
</evidence>
<feature type="compositionally biased region" description="Polar residues" evidence="13">
    <location>
        <begin position="294"/>
        <end position="306"/>
    </location>
</feature>
<keyword evidence="5 12" id="KW-0812">Transmembrane</keyword>
<feature type="compositionally biased region" description="Low complexity" evidence="13">
    <location>
        <begin position="220"/>
        <end position="244"/>
    </location>
</feature>
<evidence type="ECO:0000256" key="13">
    <source>
        <dbReference type="SAM" id="MobiDB-lite"/>
    </source>
</evidence>
<dbReference type="PANTHER" id="PTHR11893:SF40">
    <property type="entry name" value="INNEXIN SHAKING-B"/>
    <property type="match status" value="1"/>
</dbReference>
<evidence type="ECO:0000256" key="10">
    <source>
        <dbReference type="ARBA" id="ARBA00023136"/>
    </source>
</evidence>
<accession>A0AAE1GGX6</accession>